<evidence type="ECO:0000313" key="1">
    <source>
        <dbReference type="EMBL" id="EJK74433.1"/>
    </source>
</evidence>
<evidence type="ECO:0008006" key="3">
    <source>
        <dbReference type="Google" id="ProtNLM"/>
    </source>
</evidence>
<dbReference type="InterPro" id="IPR006597">
    <property type="entry name" value="Sel1-like"/>
</dbReference>
<evidence type="ECO:0000313" key="2">
    <source>
        <dbReference type="Proteomes" id="UP000266841"/>
    </source>
</evidence>
<dbReference type="OrthoDB" id="2384430at2759"/>
<accession>K0T6K4</accession>
<dbReference type="Pfam" id="PF08238">
    <property type="entry name" value="Sel1"/>
    <property type="match status" value="2"/>
</dbReference>
<comment type="caution">
    <text evidence="1">The sequence shown here is derived from an EMBL/GenBank/DDBJ whole genome shotgun (WGS) entry which is preliminary data.</text>
</comment>
<gene>
    <name evidence="1" type="ORF">THAOC_03887</name>
</gene>
<dbReference type="AlphaFoldDB" id="K0T6K4"/>
<dbReference type="PANTHER" id="PTHR43628">
    <property type="entry name" value="ACTIVATOR OF C KINASE PROTEIN 1-RELATED"/>
    <property type="match status" value="1"/>
</dbReference>
<dbReference type="Proteomes" id="UP000266841">
    <property type="component" value="Unassembled WGS sequence"/>
</dbReference>
<dbReference type="EMBL" id="AGNL01003674">
    <property type="protein sequence ID" value="EJK74433.1"/>
    <property type="molecule type" value="Genomic_DNA"/>
</dbReference>
<organism evidence="1 2">
    <name type="scientific">Thalassiosira oceanica</name>
    <name type="common">Marine diatom</name>
    <dbReference type="NCBI Taxonomy" id="159749"/>
    <lineage>
        <taxon>Eukaryota</taxon>
        <taxon>Sar</taxon>
        <taxon>Stramenopiles</taxon>
        <taxon>Ochrophyta</taxon>
        <taxon>Bacillariophyta</taxon>
        <taxon>Coscinodiscophyceae</taxon>
        <taxon>Thalassiosirophycidae</taxon>
        <taxon>Thalassiosirales</taxon>
        <taxon>Thalassiosiraceae</taxon>
        <taxon>Thalassiosira</taxon>
    </lineage>
</organism>
<protein>
    <recommendedName>
        <fullName evidence="3">RING-type domain-containing protein</fullName>
    </recommendedName>
</protein>
<dbReference type="PANTHER" id="PTHR43628:SF1">
    <property type="entry name" value="CHITIN SYNTHASE REGULATORY FACTOR 2-RELATED"/>
    <property type="match status" value="1"/>
</dbReference>
<dbReference type="SUPFAM" id="SSF81901">
    <property type="entry name" value="HCP-like"/>
    <property type="match status" value="1"/>
</dbReference>
<proteinExistence type="predicted"/>
<dbReference type="Gene3D" id="1.25.40.10">
    <property type="entry name" value="Tetratricopeptide repeat domain"/>
    <property type="match status" value="1"/>
</dbReference>
<keyword evidence="2" id="KW-1185">Reference proteome</keyword>
<name>K0T6K4_THAOC</name>
<dbReference type="InterPro" id="IPR052945">
    <property type="entry name" value="Mitotic_Regulator"/>
</dbReference>
<dbReference type="SMART" id="SM00671">
    <property type="entry name" value="SEL1"/>
    <property type="match status" value="2"/>
</dbReference>
<dbReference type="eggNOG" id="ENOG502QV88">
    <property type="taxonomic scope" value="Eukaryota"/>
</dbReference>
<sequence>MICGACERELPDDSYSEEERGRRQSIRRCEECVAAGNQLVLMKRGRTRPEEDECPICNLPLPLDTKQSSFQACCMTLVCKGCDLAACKRGMRDCPFCRAATPGAESLCLPMIQKRFDAGDPMAIYFLGSQYRFGLLGLEKDVTRAVELYERAAELGVKVAHFNLGLLYHKGADVEKDTAKVIRHWEAAAMRGHVKARHNFGCEEDDAGNYDLASQHWTISANMGHEGSLNNLKHHVRERSRDQGRLCWSSAWLSGRCRGNEKCRS</sequence>
<dbReference type="InterPro" id="IPR011990">
    <property type="entry name" value="TPR-like_helical_dom_sf"/>
</dbReference>
<reference evidence="1 2" key="1">
    <citation type="journal article" date="2012" name="Genome Biol.">
        <title>Genome and low-iron response of an oceanic diatom adapted to chronic iron limitation.</title>
        <authorList>
            <person name="Lommer M."/>
            <person name="Specht M."/>
            <person name="Roy A.S."/>
            <person name="Kraemer L."/>
            <person name="Andreson R."/>
            <person name="Gutowska M.A."/>
            <person name="Wolf J."/>
            <person name="Bergner S.V."/>
            <person name="Schilhabel M.B."/>
            <person name="Klostermeier U.C."/>
            <person name="Beiko R.G."/>
            <person name="Rosenstiel P."/>
            <person name="Hippler M."/>
            <person name="Laroche J."/>
        </authorList>
    </citation>
    <scope>NUCLEOTIDE SEQUENCE [LARGE SCALE GENOMIC DNA]</scope>
    <source>
        <strain evidence="1 2">CCMP1005</strain>
    </source>
</reference>